<reference evidence="1" key="1">
    <citation type="journal article" date="2020" name="mSystems">
        <title>Genome- and Community-Level Interaction Insights into Carbon Utilization and Element Cycling Functions of Hydrothermarchaeota in Hydrothermal Sediment.</title>
        <authorList>
            <person name="Zhou Z."/>
            <person name="Liu Y."/>
            <person name="Xu W."/>
            <person name="Pan J."/>
            <person name="Luo Z.H."/>
            <person name="Li M."/>
        </authorList>
    </citation>
    <scope>NUCLEOTIDE SEQUENCE [LARGE SCALE GENOMIC DNA]</scope>
    <source>
        <strain evidence="1">SpSt-1105</strain>
    </source>
</reference>
<accession>A0A7J3Z937</accession>
<organism evidence="1">
    <name type="scientific">Ignisphaera aggregans</name>
    <dbReference type="NCBI Taxonomy" id="334771"/>
    <lineage>
        <taxon>Archaea</taxon>
        <taxon>Thermoproteota</taxon>
        <taxon>Thermoprotei</taxon>
        <taxon>Desulfurococcales</taxon>
        <taxon>Desulfurococcaceae</taxon>
        <taxon>Ignisphaera</taxon>
    </lineage>
</organism>
<sequence length="82" mass="9296">MRLARAILRYLLEKRLLENRCSSISELESFLRELGWCRGNCVHTYIRGLKRGGLVTVDKHGASVSICTKDDLKTILMAVDSD</sequence>
<protein>
    <recommendedName>
        <fullName evidence="2">ArsR family transcriptional regulator</fullName>
    </recommendedName>
</protein>
<dbReference type="EMBL" id="DRYQ01000111">
    <property type="protein sequence ID" value="HHQ51201.1"/>
    <property type="molecule type" value="Genomic_DNA"/>
</dbReference>
<gene>
    <name evidence="1" type="ORF">ENM66_07640</name>
</gene>
<dbReference type="AlphaFoldDB" id="A0A7J3Z937"/>
<evidence type="ECO:0008006" key="2">
    <source>
        <dbReference type="Google" id="ProtNLM"/>
    </source>
</evidence>
<name>A0A7J3Z937_9CREN</name>
<proteinExistence type="predicted"/>
<evidence type="ECO:0000313" key="1">
    <source>
        <dbReference type="EMBL" id="HHQ51201.1"/>
    </source>
</evidence>
<comment type="caution">
    <text evidence="1">The sequence shown here is derived from an EMBL/GenBank/DDBJ whole genome shotgun (WGS) entry which is preliminary data.</text>
</comment>